<evidence type="ECO:0000259" key="1">
    <source>
        <dbReference type="Pfam" id="PF01399"/>
    </source>
</evidence>
<dbReference type="GO" id="GO:0043161">
    <property type="term" value="P:proteasome-mediated ubiquitin-dependent protein catabolic process"/>
    <property type="evidence" value="ECO:0007669"/>
    <property type="project" value="TreeGrafter"/>
</dbReference>
<gene>
    <name evidence="3" type="ORF">TPC1_11283</name>
</gene>
<keyword evidence="3" id="KW-0647">Proteasome</keyword>
<dbReference type="PANTHER" id="PTHR14145">
    <property type="entry name" value="26S PROTESOME SUBUNIT 6"/>
    <property type="match status" value="1"/>
</dbReference>
<dbReference type="EMBL" id="GDID01000959">
    <property type="protein sequence ID" value="JAP95647.1"/>
    <property type="molecule type" value="Transcribed_RNA"/>
</dbReference>
<protein>
    <submittedName>
        <fullName evidence="3">26S proteasome non-ATPase regulatory subunit 6</fullName>
    </submittedName>
</protein>
<evidence type="ECO:0000313" key="3">
    <source>
        <dbReference type="EMBL" id="JAP95647.1"/>
    </source>
</evidence>
<reference evidence="3" key="1">
    <citation type="submission" date="2015-07" db="EMBL/GenBank/DDBJ databases">
        <title>Adaptation to a free-living lifestyle via gene acquisitions in the diplomonad Trepomonas sp. PC1.</title>
        <authorList>
            <person name="Xu F."/>
            <person name="Jerlstrom-Hultqvist J."/>
            <person name="Kolisko M."/>
            <person name="Simpson A.G.B."/>
            <person name="Roger A.J."/>
            <person name="Svard S.G."/>
            <person name="Andersson J.O."/>
        </authorList>
    </citation>
    <scope>NUCLEOTIDE SEQUENCE</scope>
    <source>
        <strain evidence="3">PC1</strain>
    </source>
</reference>
<dbReference type="PANTHER" id="PTHR14145:SF1">
    <property type="entry name" value="26S PROTEASOME NON-ATPASE REGULATORY SUBUNIT 6"/>
    <property type="match status" value="1"/>
</dbReference>
<organism evidence="3">
    <name type="scientific">Trepomonas sp. PC1</name>
    <dbReference type="NCBI Taxonomy" id="1076344"/>
    <lineage>
        <taxon>Eukaryota</taxon>
        <taxon>Metamonada</taxon>
        <taxon>Diplomonadida</taxon>
        <taxon>Hexamitidae</taxon>
        <taxon>Hexamitinae</taxon>
        <taxon>Trepomonas</taxon>
    </lineage>
</organism>
<name>A0A146KGQ1_9EUKA</name>
<sequence>MKFHRQSESECEQFLASNHIDLKQENQQIQQQLTSKVQKLEEQLKNSKLPDAEQAKIRLQIAKLYISSGDIANSEKYYNTIGLKSIPNDEVFELQTEMLRFSIATQNNEQYQKHLELLNQYKNLSFDNQSQQQFYQALNLLLFQVPKLSNISTINQLLSNSISTFTAENIIPFEDYIQMAFLVAVAVMKRKELNSLIEKQMDNFHLVQKSQVLQNILQLLDCDYSHYTTTIQEYQSALEGHYLLMKYSGLLTDLLKSKIYEQYLKTYQSVQLVKIAEDFKIDRNQLVQELEYFIFKKLLQAKMTEEFLVRQEKDECTELYFKFVDKVQQILTKVEVEQRK</sequence>
<dbReference type="InterPro" id="IPR019585">
    <property type="entry name" value="Rpn7/CSN1"/>
</dbReference>
<dbReference type="Pfam" id="PF01399">
    <property type="entry name" value="PCI"/>
    <property type="match status" value="1"/>
</dbReference>
<dbReference type="InterPro" id="IPR000717">
    <property type="entry name" value="PCI_dom"/>
</dbReference>
<dbReference type="Gene3D" id="1.25.40.570">
    <property type="match status" value="1"/>
</dbReference>
<dbReference type="AlphaFoldDB" id="A0A146KGQ1"/>
<dbReference type="InterPro" id="IPR045135">
    <property type="entry name" value="Rpn7_N"/>
</dbReference>
<feature type="domain" description="PCI" evidence="1">
    <location>
        <begin position="232"/>
        <end position="304"/>
    </location>
</feature>
<dbReference type="GO" id="GO:0000502">
    <property type="term" value="C:proteasome complex"/>
    <property type="evidence" value="ECO:0007669"/>
    <property type="project" value="UniProtKB-KW"/>
</dbReference>
<evidence type="ECO:0000259" key="2">
    <source>
        <dbReference type="Pfam" id="PF10602"/>
    </source>
</evidence>
<proteinExistence type="predicted"/>
<accession>A0A146KGQ1</accession>
<feature type="domain" description="26S proteasome regulatory subunit Rpn7 N-terminal" evidence="2">
    <location>
        <begin position="27"/>
        <end position="195"/>
    </location>
</feature>
<dbReference type="Pfam" id="PF10602">
    <property type="entry name" value="RPN7"/>
    <property type="match status" value="1"/>
</dbReference>